<protein>
    <submittedName>
        <fullName evidence="1">Uncharacterized protein</fullName>
    </submittedName>
</protein>
<keyword evidence="2" id="KW-1185">Reference proteome</keyword>
<dbReference type="GeneID" id="30200684"/>
<organism evidence="1 2">
    <name type="scientific">Wickerhamomyces anomalus (strain ATCC 58044 / CBS 1984 / NCYC 433 / NRRL Y-366-8)</name>
    <name type="common">Yeast</name>
    <name type="synonym">Hansenula anomala</name>
    <dbReference type="NCBI Taxonomy" id="683960"/>
    <lineage>
        <taxon>Eukaryota</taxon>
        <taxon>Fungi</taxon>
        <taxon>Dikarya</taxon>
        <taxon>Ascomycota</taxon>
        <taxon>Saccharomycotina</taxon>
        <taxon>Saccharomycetes</taxon>
        <taxon>Phaffomycetales</taxon>
        <taxon>Wickerhamomycetaceae</taxon>
        <taxon>Wickerhamomyces</taxon>
    </lineage>
</organism>
<dbReference type="EMBL" id="KV454210">
    <property type="protein sequence ID" value="ODQ60218.1"/>
    <property type="molecule type" value="Genomic_DNA"/>
</dbReference>
<dbReference type="AlphaFoldDB" id="A0A1E3P4G9"/>
<dbReference type="Proteomes" id="UP000094112">
    <property type="component" value="Unassembled WGS sequence"/>
</dbReference>
<evidence type="ECO:0000313" key="2">
    <source>
        <dbReference type="Proteomes" id="UP000094112"/>
    </source>
</evidence>
<gene>
    <name evidence="1" type="ORF">WICANDRAFT_62782</name>
</gene>
<proteinExistence type="predicted"/>
<sequence>MSVLYDFLEVYTQEDEDDFSLLEDPKTAPLSALPVDLQSNPSSTFSSSLLSTSTKATSILEESFKHNFLCSQNNKALSLLSNVSNPNSKDATSLDELNGINLELLTKREKKQLKNKFQKDYHVNFYKADFSTTSSHFGSTWDKAHKELVQSDWERIKFLANPPAKQQQQPSSS</sequence>
<accession>A0A1E3P4G9</accession>
<dbReference type="RefSeq" id="XP_019039425.1">
    <property type="nucleotide sequence ID" value="XM_019183438.1"/>
</dbReference>
<name>A0A1E3P4G9_WICAA</name>
<reference evidence="1 2" key="1">
    <citation type="journal article" date="2016" name="Proc. Natl. Acad. Sci. U.S.A.">
        <title>Comparative genomics of biotechnologically important yeasts.</title>
        <authorList>
            <person name="Riley R."/>
            <person name="Haridas S."/>
            <person name="Wolfe K.H."/>
            <person name="Lopes M.R."/>
            <person name="Hittinger C.T."/>
            <person name="Goeker M."/>
            <person name="Salamov A.A."/>
            <person name="Wisecaver J.H."/>
            <person name="Long T.M."/>
            <person name="Calvey C.H."/>
            <person name="Aerts A.L."/>
            <person name="Barry K.W."/>
            <person name="Choi C."/>
            <person name="Clum A."/>
            <person name="Coughlan A.Y."/>
            <person name="Deshpande S."/>
            <person name="Douglass A.P."/>
            <person name="Hanson S.J."/>
            <person name="Klenk H.-P."/>
            <person name="LaButti K.M."/>
            <person name="Lapidus A."/>
            <person name="Lindquist E.A."/>
            <person name="Lipzen A.M."/>
            <person name="Meier-Kolthoff J.P."/>
            <person name="Ohm R.A."/>
            <person name="Otillar R.P."/>
            <person name="Pangilinan J.L."/>
            <person name="Peng Y."/>
            <person name="Rokas A."/>
            <person name="Rosa C.A."/>
            <person name="Scheuner C."/>
            <person name="Sibirny A.A."/>
            <person name="Slot J.C."/>
            <person name="Stielow J.B."/>
            <person name="Sun H."/>
            <person name="Kurtzman C.P."/>
            <person name="Blackwell M."/>
            <person name="Grigoriev I.V."/>
            <person name="Jeffries T.W."/>
        </authorList>
    </citation>
    <scope>NUCLEOTIDE SEQUENCE [LARGE SCALE GENOMIC DNA]</scope>
    <source>
        <strain evidence="2">ATCC 58044 / CBS 1984 / NCYC 433 / NRRL Y-366-8</strain>
    </source>
</reference>
<evidence type="ECO:0000313" key="1">
    <source>
        <dbReference type="EMBL" id="ODQ60218.1"/>
    </source>
</evidence>